<dbReference type="AlphaFoldDB" id="A0A1D1VIG8"/>
<dbReference type="InterPro" id="IPR017452">
    <property type="entry name" value="GPCR_Rhodpsn_7TM"/>
</dbReference>
<keyword evidence="8" id="KW-0807">Transducer</keyword>
<accession>A0A1D1VIG8</accession>
<keyword evidence="6 10" id="KW-0472">Membrane</keyword>
<dbReference type="PRINTS" id="PR00237">
    <property type="entry name" value="GPCRRHODOPSN"/>
</dbReference>
<keyword evidence="3 10" id="KW-0812">Transmembrane</keyword>
<evidence type="ECO:0000256" key="7">
    <source>
        <dbReference type="ARBA" id="ARBA00023170"/>
    </source>
</evidence>
<comment type="caution">
    <text evidence="12">The sequence shown here is derived from an EMBL/GenBank/DDBJ whole genome shotgun (WGS) entry which is preliminary data.</text>
</comment>
<sequence>MEFFLNASNETFRFSEIFQPNDSDTVANNAGYQVAIFGSALIAVIIFGVIGNTMVVVSILCNKKLRNESINLLIVSLFASDYIILLLDRPLLAYDFLRHIHGVSNSPKTCMAQTFFESLGMTSLMLTLTILSFERYLTIRRPLEVTKKRARILHFLLISWVVSLICGLGAIFVPPAQQSFHLRVCRHSTWNAWGYFDYLAIPLGAITTLCIAVMYAMIMRMVRVHVASMAKTLNNNVMAQAGPLSEKNSPGTLEISEKPPEKVTPEVSRHSGVKQEGMEQPPIFVIPTFTLLPPGDTVLSTLEQKARSNTSLPRLSPVQNDVALTSASATSVRRVSTASLAGQPSSHSPSVDKVPSQVEVFDEHGNKTVESVKTSHSPAVGAVCRFNPKNRETARRKMELATAKKSLAIITSFFFCWLPLPVCHLALETHAEDGSLRWWTFIPSVTLTVTGAVNPVVYAFANQQIRQSAVILGWDIREWCVRLVNFARVDRKHEMP</sequence>
<feature type="transmembrane region" description="Helical" evidence="10">
    <location>
        <begin position="34"/>
        <end position="60"/>
    </location>
</feature>
<keyword evidence="13" id="KW-1185">Reference proteome</keyword>
<comment type="subcellular location">
    <subcellularLocation>
        <location evidence="1">Cell membrane</location>
        <topology evidence="1">Multi-pass membrane protein</topology>
    </subcellularLocation>
</comment>
<feature type="compositionally biased region" description="Basic and acidic residues" evidence="9">
    <location>
        <begin position="255"/>
        <end position="267"/>
    </location>
</feature>
<proteinExistence type="predicted"/>
<dbReference type="Proteomes" id="UP000186922">
    <property type="component" value="Unassembled WGS sequence"/>
</dbReference>
<protein>
    <recommendedName>
        <fullName evidence="11">G-protein coupled receptors family 1 profile domain-containing protein</fullName>
    </recommendedName>
</protein>
<feature type="transmembrane region" description="Helical" evidence="10">
    <location>
        <begin position="152"/>
        <end position="173"/>
    </location>
</feature>
<dbReference type="InterPro" id="IPR000276">
    <property type="entry name" value="GPCR_Rhodpsn"/>
</dbReference>
<evidence type="ECO:0000256" key="9">
    <source>
        <dbReference type="SAM" id="MobiDB-lite"/>
    </source>
</evidence>
<feature type="transmembrane region" description="Helical" evidence="10">
    <location>
        <begin position="406"/>
        <end position="427"/>
    </location>
</feature>
<evidence type="ECO:0000256" key="4">
    <source>
        <dbReference type="ARBA" id="ARBA00022989"/>
    </source>
</evidence>
<evidence type="ECO:0000313" key="13">
    <source>
        <dbReference type="Proteomes" id="UP000186922"/>
    </source>
</evidence>
<keyword evidence="5" id="KW-0297">G-protein coupled receptor</keyword>
<feature type="transmembrane region" description="Helical" evidence="10">
    <location>
        <begin position="112"/>
        <end position="131"/>
    </location>
</feature>
<dbReference type="CDD" id="cd00637">
    <property type="entry name" value="7tm_classA_rhodopsin-like"/>
    <property type="match status" value="1"/>
</dbReference>
<dbReference type="PANTHER" id="PTHR24228:SF61">
    <property type="entry name" value="G-PROTEIN COUPLED RECEPTORS FAMILY 1 PROFILE DOMAIN-CONTAINING PROTEIN"/>
    <property type="match status" value="1"/>
</dbReference>
<dbReference type="PANTHER" id="PTHR24228">
    <property type="entry name" value="B2 BRADYKININ RECEPTOR/ANGIOTENSIN II RECEPTOR"/>
    <property type="match status" value="1"/>
</dbReference>
<dbReference type="EMBL" id="BDGG01000007">
    <property type="protein sequence ID" value="GAV01402.1"/>
    <property type="molecule type" value="Genomic_DNA"/>
</dbReference>
<feature type="domain" description="G-protein coupled receptors family 1 profile" evidence="11">
    <location>
        <begin position="51"/>
        <end position="458"/>
    </location>
</feature>
<evidence type="ECO:0000256" key="5">
    <source>
        <dbReference type="ARBA" id="ARBA00023040"/>
    </source>
</evidence>
<keyword evidence="2" id="KW-1003">Cell membrane</keyword>
<evidence type="ECO:0000256" key="6">
    <source>
        <dbReference type="ARBA" id="ARBA00023136"/>
    </source>
</evidence>
<evidence type="ECO:0000256" key="10">
    <source>
        <dbReference type="SAM" id="Phobius"/>
    </source>
</evidence>
<dbReference type="Pfam" id="PF00001">
    <property type="entry name" value="7tm_1"/>
    <property type="match status" value="1"/>
</dbReference>
<feature type="transmembrane region" description="Helical" evidence="10">
    <location>
        <begin position="72"/>
        <end position="92"/>
    </location>
</feature>
<keyword evidence="7" id="KW-0675">Receptor</keyword>
<dbReference type="GO" id="GO:0004930">
    <property type="term" value="F:G protein-coupled receptor activity"/>
    <property type="evidence" value="ECO:0007669"/>
    <property type="project" value="UniProtKB-KW"/>
</dbReference>
<keyword evidence="4 10" id="KW-1133">Transmembrane helix</keyword>
<evidence type="ECO:0000256" key="3">
    <source>
        <dbReference type="ARBA" id="ARBA00022692"/>
    </source>
</evidence>
<feature type="compositionally biased region" description="Polar residues" evidence="9">
    <location>
        <begin position="335"/>
        <end position="349"/>
    </location>
</feature>
<evidence type="ECO:0000256" key="8">
    <source>
        <dbReference type="ARBA" id="ARBA00023224"/>
    </source>
</evidence>
<feature type="region of interest" description="Disordered" evidence="9">
    <location>
        <begin position="241"/>
        <end position="267"/>
    </location>
</feature>
<feature type="transmembrane region" description="Helical" evidence="10">
    <location>
        <begin position="439"/>
        <end position="461"/>
    </location>
</feature>
<dbReference type="PROSITE" id="PS50262">
    <property type="entry name" value="G_PROTEIN_RECEP_F1_2"/>
    <property type="match status" value="1"/>
</dbReference>
<feature type="transmembrane region" description="Helical" evidence="10">
    <location>
        <begin position="193"/>
        <end position="218"/>
    </location>
</feature>
<evidence type="ECO:0000259" key="11">
    <source>
        <dbReference type="PROSITE" id="PS50262"/>
    </source>
</evidence>
<evidence type="ECO:0000256" key="1">
    <source>
        <dbReference type="ARBA" id="ARBA00004651"/>
    </source>
</evidence>
<name>A0A1D1VIG8_RAMVA</name>
<evidence type="ECO:0000313" key="12">
    <source>
        <dbReference type="EMBL" id="GAV01402.1"/>
    </source>
</evidence>
<evidence type="ECO:0000256" key="2">
    <source>
        <dbReference type="ARBA" id="ARBA00022475"/>
    </source>
</evidence>
<reference evidence="12 13" key="1">
    <citation type="journal article" date="2016" name="Nat. Commun.">
        <title>Extremotolerant tardigrade genome and improved radiotolerance of human cultured cells by tardigrade-unique protein.</title>
        <authorList>
            <person name="Hashimoto T."/>
            <person name="Horikawa D.D."/>
            <person name="Saito Y."/>
            <person name="Kuwahara H."/>
            <person name="Kozuka-Hata H."/>
            <person name="Shin-I T."/>
            <person name="Minakuchi Y."/>
            <person name="Ohishi K."/>
            <person name="Motoyama A."/>
            <person name="Aizu T."/>
            <person name="Enomoto A."/>
            <person name="Kondo K."/>
            <person name="Tanaka S."/>
            <person name="Hara Y."/>
            <person name="Koshikawa S."/>
            <person name="Sagara H."/>
            <person name="Miura T."/>
            <person name="Yokobori S."/>
            <person name="Miyagawa K."/>
            <person name="Suzuki Y."/>
            <person name="Kubo T."/>
            <person name="Oyama M."/>
            <person name="Kohara Y."/>
            <person name="Fujiyama A."/>
            <person name="Arakawa K."/>
            <person name="Katayama T."/>
            <person name="Toyoda A."/>
            <person name="Kunieda T."/>
        </authorList>
    </citation>
    <scope>NUCLEOTIDE SEQUENCE [LARGE SCALE GENOMIC DNA]</scope>
    <source>
        <strain evidence="12 13">YOKOZUNA-1</strain>
    </source>
</reference>
<dbReference type="SUPFAM" id="SSF81321">
    <property type="entry name" value="Family A G protein-coupled receptor-like"/>
    <property type="match status" value="1"/>
</dbReference>
<dbReference type="GO" id="GO:0005886">
    <property type="term" value="C:plasma membrane"/>
    <property type="evidence" value="ECO:0007669"/>
    <property type="project" value="UniProtKB-SubCell"/>
</dbReference>
<dbReference type="STRING" id="947166.A0A1D1VIG8"/>
<dbReference type="Gene3D" id="1.20.1070.10">
    <property type="entry name" value="Rhodopsin 7-helix transmembrane proteins"/>
    <property type="match status" value="2"/>
</dbReference>
<dbReference type="OrthoDB" id="10042731at2759"/>
<gene>
    <name evidence="12" type="primary">RvY_12122-1</name>
    <name evidence="12" type="synonym">RvY_12122.1</name>
    <name evidence="12" type="ORF">RvY_12122</name>
</gene>
<organism evidence="12 13">
    <name type="scientific">Ramazzottius varieornatus</name>
    <name type="common">Water bear</name>
    <name type="synonym">Tardigrade</name>
    <dbReference type="NCBI Taxonomy" id="947166"/>
    <lineage>
        <taxon>Eukaryota</taxon>
        <taxon>Metazoa</taxon>
        <taxon>Ecdysozoa</taxon>
        <taxon>Tardigrada</taxon>
        <taxon>Eutardigrada</taxon>
        <taxon>Parachela</taxon>
        <taxon>Hypsibioidea</taxon>
        <taxon>Ramazzottiidae</taxon>
        <taxon>Ramazzottius</taxon>
    </lineage>
</organism>
<feature type="region of interest" description="Disordered" evidence="9">
    <location>
        <begin position="335"/>
        <end position="354"/>
    </location>
</feature>